<feature type="domain" description="Flagellar hook-length control protein-like C-terminal" evidence="5">
    <location>
        <begin position="248"/>
        <end position="323"/>
    </location>
</feature>
<feature type="region of interest" description="Disordered" evidence="4">
    <location>
        <begin position="1"/>
        <end position="27"/>
    </location>
</feature>
<dbReference type="InterPro" id="IPR038610">
    <property type="entry name" value="FliK-like_C_sf"/>
</dbReference>
<dbReference type="GO" id="GO:0044780">
    <property type="term" value="P:bacterial-type flagellum assembly"/>
    <property type="evidence" value="ECO:0007669"/>
    <property type="project" value="InterPro"/>
</dbReference>
<dbReference type="CDD" id="cd17470">
    <property type="entry name" value="T3SS_Flik_C"/>
    <property type="match status" value="1"/>
</dbReference>
<dbReference type="Pfam" id="PF02120">
    <property type="entry name" value="Flg_hook"/>
    <property type="match status" value="1"/>
</dbReference>
<comment type="caution">
    <text evidence="6">The sequence shown here is derived from an EMBL/GenBank/DDBJ whole genome shotgun (WGS) entry which is preliminary data.</text>
</comment>
<dbReference type="GO" id="GO:0009424">
    <property type="term" value="C:bacterial-type flagellum hook"/>
    <property type="evidence" value="ECO:0007669"/>
    <property type="project" value="InterPro"/>
</dbReference>
<evidence type="ECO:0000313" key="6">
    <source>
        <dbReference type="EMBL" id="PXY94542.1"/>
    </source>
</evidence>
<evidence type="ECO:0000256" key="2">
    <source>
        <dbReference type="ARBA" id="ARBA00009149"/>
    </source>
</evidence>
<proteinExistence type="inferred from homology"/>
<evidence type="ECO:0000313" key="7">
    <source>
        <dbReference type="Proteomes" id="UP000247838"/>
    </source>
</evidence>
<organism evidence="6 7">
    <name type="scientific">Frischella perrara</name>
    <dbReference type="NCBI Taxonomy" id="1267021"/>
    <lineage>
        <taxon>Bacteria</taxon>
        <taxon>Pseudomonadati</taxon>
        <taxon>Pseudomonadota</taxon>
        <taxon>Gammaproteobacteria</taxon>
        <taxon>Orbales</taxon>
        <taxon>Orbaceae</taxon>
        <taxon>Frischella</taxon>
    </lineage>
</organism>
<keyword evidence="3" id="KW-1005">Bacterial flagellum biogenesis</keyword>
<dbReference type="PRINTS" id="PR01007">
    <property type="entry name" value="FLGHOOKFLIK"/>
</dbReference>
<dbReference type="InterPro" id="IPR052563">
    <property type="entry name" value="FliK"/>
</dbReference>
<dbReference type="InterPro" id="IPR021136">
    <property type="entry name" value="Flagellar_hook_control-like_C"/>
</dbReference>
<protein>
    <recommendedName>
        <fullName evidence="5">Flagellar hook-length control protein-like C-terminal domain-containing protein</fullName>
    </recommendedName>
</protein>
<evidence type="ECO:0000259" key="5">
    <source>
        <dbReference type="Pfam" id="PF02120"/>
    </source>
</evidence>
<gene>
    <name evidence="6" type="ORF">DKK76_10270</name>
</gene>
<dbReference type="EMBL" id="QGLM01000020">
    <property type="protein sequence ID" value="PXY94542.1"/>
    <property type="molecule type" value="Genomic_DNA"/>
</dbReference>
<sequence>MNLSNLVGASTLTSNQSNQYQSDPTTTDGEQFKRLLQINEKSQVEKVDERLSETKKNKQSSINDDILYVNDMAMLINAISVATVNQPDFQVNSSSELPLTLLNQEQLVVDTIIDEEDLLLNQQEDDDFVNDQLTDNLLSNSSKTLVDRRQVKPKISEQKKPSGTTKVLSNNMISSNQISNATNLNQTFKVNDISLNQWQSDSTTNHHLLQSAIANNTTSIQSIVANSPVIISLPVAVDQPQWQESLAQQIILFKRHNIEQAEIRLHPEELGSLQIKLSMHDGKMQLHMAVAVGVVKGILESALPYLRTSLAEQGIELQQTEVTDFTTMMENDQSSQFQQQFSASHQDTVNILSDNEVLLDPTLPKPNNQEGLSVFA</sequence>
<dbReference type="InterPro" id="IPR001635">
    <property type="entry name" value="Flag_hook_Flik"/>
</dbReference>
<dbReference type="AlphaFoldDB" id="A0A318MP44"/>
<accession>A0A318MP44</accession>
<dbReference type="PANTHER" id="PTHR37533:SF2">
    <property type="entry name" value="FLAGELLAR HOOK-LENGTH CONTROL PROTEIN"/>
    <property type="match status" value="1"/>
</dbReference>
<reference evidence="6 7" key="1">
    <citation type="submission" date="2018-05" db="EMBL/GenBank/DDBJ databases">
        <title>Reference genomes for bee gut microbiota database.</title>
        <authorList>
            <person name="Ellegaard K.M."/>
        </authorList>
    </citation>
    <scope>NUCLEOTIDE SEQUENCE [LARGE SCALE GENOMIC DNA]</scope>
    <source>
        <strain evidence="6 7">ESL0167</strain>
    </source>
</reference>
<dbReference type="PANTHER" id="PTHR37533">
    <property type="entry name" value="FLAGELLAR HOOK-LENGTH CONTROL PROTEIN"/>
    <property type="match status" value="1"/>
</dbReference>
<evidence type="ECO:0000256" key="3">
    <source>
        <dbReference type="ARBA" id="ARBA00022795"/>
    </source>
</evidence>
<comment type="function">
    <text evidence="1">Controls the length of the flagellar hook.</text>
</comment>
<dbReference type="Gene3D" id="3.30.750.140">
    <property type="match status" value="1"/>
</dbReference>
<evidence type="ECO:0000256" key="1">
    <source>
        <dbReference type="ARBA" id="ARBA00003944"/>
    </source>
</evidence>
<dbReference type="RefSeq" id="WP_110444165.1">
    <property type="nucleotide sequence ID" value="NZ_QGLM01000020.1"/>
</dbReference>
<dbReference type="Proteomes" id="UP000247838">
    <property type="component" value="Unassembled WGS sequence"/>
</dbReference>
<feature type="region of interest" description="Disordered" evidence="4">
    <location>
        <begin position="148"/>
        <end position="167"/>
    </location>
</feature>
<comment type="similarity">
    <text evidence="2">Belongs to the FliK family.</text>
</comment>
<feature type="compositionally biased region" description="Basic and acidic residues" evidence="4">
    <location>
        <begin position="148"/>
        <end position="160"/>
    </location>
</feature>
<name>A0A318MP44_FRIPE</name>
<evidence type="ECO:0000256" key="4">
    <source>
        <dbReference type="SAM" id="MobiDB-lite"/>
    </source>
</evidence>